<evidence type="ECO:0000256" key="6">
    <source>
        <dbReference type="ARBA" id="ARBA00022888"/>
    </source>
</evidence>
<dbReference type="GO" id="GO:0005524">
    <property type="term" value="F:ATP binding"/>
    <property type="evidence" value="ECO:0007669"/>
    <property type="project" value="UniProtKB-KW"/>
</dbReference>
<dbReference type="InterPro" id="IPR029055">
    <property type="entry name" value="Ntn_hydrolases_N"/>
</dbReference>
<dbReference type="SUPFAM" id="SSF56235">
    <property type="entry name" value="N-terminal nucleophile aminohydrolases (Ntn hydrolases)"/>
    <property type="match status" value="1"/>
</dbReference>
<dbReference type="Pfam" id="PF13537">
    <property type="entry name" value="GATase_7"/>
    <property type="match status" value="1"/>
</dbReference>
<evidence type="ECO:0000256" key="1">
    <source>
        <dbReference type="ARBA" id="ARBA00005187"/>
    </source>
</evidence>
<evidence type="ECO:0000256" key="2">
    <source>
        <dbReference type="ARBA" id="ARBA00005752"/>
    </source>
</evidence>
<dbReference type="Proteomes" id="UP000004217">
    <property type="component" value="Unassembled WGS sequence"/>
</dbReference>
<evidence type="ECO:0000256" key="4">
    <source>
        <dbReference type="ARBA" id="ARBA00022741"/>
    </source>
</evidence>
<dbReference type="PATRIC" id="fig|700597.3.peg.108"/>
<dbReference type="InterPro" id="IPR017932">
    <property type="entry name" value="GATase_2_dom"/>
</dbReference>
<dbReference type="Gene3D" id="3.40.50.620">
    <property type="entry name" value="HUPs"/>
    <property type="match status" value="1"/>
</dbReference>
<dbReference type="PROSITE" id="PS51278">
    <property type="entry name" value="GATASE_TYPE_2"/>
    <property type="match status" value="1"/>
</dbReference>
<dbReference type="NCBIfam" id="TIGR01536">
    <property type="entry name" value="asn_synth_AEB"/>
    <property type="match status" value="1"/>
</dbReference>
<dbReference type="PANTHER" id="PTHR43284">
    <property type="entry name" value="ASPARAGINE SYNTHETASE (GLUTAMINE-HYDROLYZING)"/>
    <property type="match status" value="1"/>
</dbReference>
<name>G2G3R7_9ACTN</name>
<keyword evidence="5 9" id="KW-0067">ATP-binding</keyword>
<dbReference type="InterPro" id="IPR051786">
    <property type="entry name" value="ASN_synthetase/amidase"/>
</dbReference>
<dbReference type="EC" id="6.3.5.4" evidence="3"/>
<evidence type="ECO:0000256" key="5">
    <source>
        <dbReference type="ARBA" id="ARBA00022840"/>
    </source>
</evidence>
<accession>G2G3R7</accession>
<keyword evidence="13" id="KW-1185">Reference proteome</keyword>
<reference evidence="12 13" key="1">
    <citation type="submission" date="2011-08" db="EMBL/GenBank/DDBJ databases">
        <authorList>
            <person name="Lin Y."/>
            <person name="Hao X."/>
            <person name="Johnstone L."/>
            <person name="Miller S.J."/>
            <person name="Wei G."/>
            <person name="Rensing C."/>
        </authorList>
    </citation>
    <scope>NUCLEOTIDE SEQUENCE [LARGE SCALE GENOMIC DNA]</scope>
    <source>
        <strain evidence="12 13">K42</strain>
    </source>
</reference>
<dbReference type="Pfam" id="PF00733">
    <property type="entry name" value="Asn_synthase"/>
    <property type="match status" value="1"/>
</dbReference>
<proteinExistence type="inferred from homology"/>
<dbReference type="InterPro" id="IPR001962">
    <property type="entry name" value="Asn_synthase"/>
</dbReference>
<dbReference type="GO" id="GO:0004066">
    <property type="term" value="F:asparagine synthase (glutamine-hydrolyzing) activity"/>
    <property type="evidence" value="ECO:0007669"/>
    <property type="project" value="UniProtKB-EC"/>
</dbReference>
<comment type="similarity">
    <text evidence="2">Belongs to the asparagine synthetase family.</text>
</comment>
<evidence type="ECO:0000313" key="13">
    <source>
        <dbReference type="Proteomes" id="UP000004217"/>
    </source>
</evidence>
<organism evidence="12 13">
    <name type="scientific">Streptomyces zinciresistens K42</name>
    <dbReference type="NCBI Taxonomy" id="700597"/>
    <lineage>
        <taxon>Bacteria</taxon>
        <taxon>Bacillati</taxon>
        <taxon>Actinomycetota</taxon>
        <taxon>Actinomycetes</taxon>
        <taxon>Kitasatosporales</taxon>
        <taxon>Streptomycetaceae</taxon>
        <taxon>Streptomyces</taxon>
    </lineage>
</organism>
<evidence type="ECO:0000256" key="10">
    <source>
        <dbReference type="SAM" id="MobiDB-lite"/>
    </source>
</evidence>
<dbReference type="AlphaFoldDB" id="G2G3R7"/>
<dbReference type="InterPro" id="IPR006426">
    <property type="entry name" value="Asn_synth_AEB"/>
</dbReference>
<comment type="catalytic activity">
    <reaction evidence="8">
        <text>L-aspartate + L-glutamine + ATP + H2O = L-asparagine + L-glutamate + AMP + diphosphate + H(+)</text>
        <dbReference type="Rhea" id="RHEA:12228"/>
        <dbReference type="ChEBI" id="CHEBI:15377"/>
        <dbReference type="ChEBI" id="CHEBI:15378"/>
        <dbReference type="ChEBI" id="CHEBI:29985"/>
        <dbReference type="ChEBI" id="CHEBI:29991"/>
        <dbReference type="ChEBI" id="CHEBI:30616"/>
        <dbReference type="ChEBI" id="CHEBI:33019"/>
        <dbReference type="ChEBI" id="CHEBI:58048"/>
        <dbReference type="ChEBI" id="CHEBI:58359"/>
        <dbReference type="ChEBI" id="CHEBI:456215"/>
        <dbReference type="EC" id="6.3.5.4"/>
    </reaction>
</comment>
<dbReference type="Gene3D" id="3.60.20.10">
    <property type="entry name" value="Glutamine Phosphoribosylpyrophosphate, subunit 1, domain 1"/>
    <property type="match status" value="1"/>
</dbReference>
<gene>
    <name evidence="12" type="ORF">SZN_00590</name>
</gene>
<dbReference type="PIRSF" id="PIRSF001589">
    <property type="entry name" value="Asn_synthetase_glu-h"/>
    <property type="match status" value="1"/>
</dbReference>
<evidence type="ECO:0000256" key="8">
    <source>
        <dbReference type="ARBA" id="ARBA00048741"/>
    </source>
</evidence>
<dbReference type="CDD" id="cd00712">
    <property type="entry name" value="AsnB"/>
    <property type="match status" value="1"/>
</dbReference>
<dbReference type="GO" id="GO:0006529">
    <property type="term" value="P:asparagine biosynthetic process"/>
    <property type="evidence" value="ECO:0007669"/>
    <property type="project" value="UniProtKB-KW"/>
</dbReference>
<dbReference type="InterPro" id="IPR014729">
    <property type="entry name" value="Rossmann-like_a/b/a_fold"/>
</dbReference>
<dbReference type="SUPFAM" id="SSF52402">
    <property type="entry name" value="Adenine nucleotide alpha hydrolases-like"/>
    <property type="match status" value="1"/>
</dbReference>
<evidence type="ECO:0000259" key="11">
    <source>
        <dbReference type="PROSITE" id="PS51278"/>
    </source>
</evidence>
<sequence>MTQALAHRGPHGEGLWEGDGVILGHRRLAVTGLGEAGAQPMTRDHLTIVYNGEAYNAPALRAELAAHYRFTSHTDTEVVLRAWQHWGVGALDKLRGMYAFAVFDARARQLTLVRDRIGIKPLYYHHGHGFVIFASEIEALLASGHVPRRPDLDALTRQLLCSTTLPADPARTPIDRVLALPPATVMTLRPGARPHTRTYWTLPHQHHSPTAGRRSANRATRQEEFSRLLEDSVSGMLMGDVTVAAFLSGGLDSSAITALAAQHTPLPCITTTYTTPPSPEADDDLRHSRLLADRFNGRILHHVVAQPITPTLEDLDAICDLAAIGDDPRHLAIWRNYRTVHDLGLRVVLNGQGADEIMGGYVGRPSTIRHLVDVRHPAYDTARTFAASRQIPGLSHHALALRDRAHQEVLDLHASLPGDPVERAHRLLFTTQLTRVVQFEDFLGMRASVEARFPFLDHPLVEWAFTQPFATHIDAPARRGKLHLAAAMRRRLPPALLRRPKAVFPFPDMRTVQAALAALVTEHRAELHNDPLVSRLFTIPTDAASAGPETLWPLLTLWRWHHKLRATARTPAPA</sequence>
<dbReference type="InterPro" id="IPR033738">
    <property type="entry name" value="AsnB_N"/>
</dbReference>
<evidence type="ECO:0000256" key="7">
    <source>
        <dbReference type="ARBA" id="ARBA00022962"/>
    </source>
</evidence>
<dbReference type="PANTHER" id="PTHR43284:SF1">
    <property type="entry name" value="ASPARAGINE SYNTHETASE"/>
    <property type="match status" value="1"/>
</dbReference>
<dbReference type="GO" id="GO:0005829">
    <property type="term" value="C:cytosol"/>
    <property type="evidence" value="ECO:0007669"/>
    <property type="project" value="TreeGrafter"/>
</dbReference>
<protein>
    <recommendedName>
        <fullName evidence="3">asparagine synthase (glutamine-hydrolyzing)</fullName>
        <ecNumber evidence="3">6.3.5.4</ecNumber>
    </recommendedName>
</protein>
<feature type="domain" description="Glutamine amidotransferase type-2" evidence="11">
    <location>
        <begin position="1"/>
        <end position="191"/>
    </location>
</feature>
<comment type="caution">
    <text evidence="12">The sequence shown here is derived from an EMBL/GenBank/DDBJ whole genome shotgun (WGS) entry which is preliminary data.</text>
</comment>
<feature type="binding site" evidence="9">
    <location>
        <position position="75"/>
    </location>
    <ligand>
        <name>L-glutamine</name>
        <dbReference type="ChEBI" id="CHEBI:58359"/>
    </ligand>
</feature>
<keyword evidence="6" id="KW-0061">Asparagine biosynthesis</keyword>
<evidence type="ECO:0000256" key="3">
    <source>
        <dbReference type="ARBA" id="ARBA00012737"/>
    </source>
</evidence>
<dbReference type="EMBL" id="AGBF01000001">
    <property type="protein sequence ID" value="EGX61813.1"/>
    <property type="molecule type" value="Genomic_DNA"/>
</dbReference>
<dbReference type="CDD" id="cd01991">
    <property type="entry name" value="Asn_synthase_B_C"/>
    <property type="match status" value="1"/>
</dbReference>
<keyword evidence="6" id="KW-0028">Amino-acid biosynthesis</keyword>
<keyword evidence="4 9" id="KW-0547">Nucleotide-binding</keyword>
<feature type="region of interest" description="Disordered" evidence="10">
    <location>
        <begin position="202"/>
        <end position="222"/>
    </location>
</feature>
<comment type="pathway">
    <text evidence="1">Amino-acid biosynthesis; L-asparagine biosynthesis; L-asparagine from L-aspartate (L-Gln route): step 1/1.</text>
</comment>
<evidence type="ECO:0000313" key="12">
    <source>
        <dbReference type="EMBL" id="EGX61813.1"/>
    </source>
</evidence>
<keyword evidence="7" id="KW-0315">Glutamine amidotransferase</keyword>
<evidence type="ECO:0000256" key="9">
    <source>
        <dbReference type="PIRSR" id="PIRSR001589-2"/>
    </source>
</evidence>